<reference evidence="2" key="1">
    <citation type="submission" date="2004-02" db="EMBL/GenBank/DDBJ databases">
        <title>Analysis and comparison of biosynthetic gene clusters for the 2-deoxy-inosamine containing aminoglycoside antibiotics ribostamycin, neomycin, lividomycin, paromomycin and butirosin.</title>
        <authorList>
            <person name="Aboshanab K.M."/>
            <person name="Schmidt-Beissner H."/>
            <person name="Wehmeier U.F."/>
            <person name="Piepersberg W."/>
            <person name="Welzel K."/>
            <person name="Vente A."/>
        </authorList>
    </citation>
    <scope>NUCLEOTIDE SEQUENCE</scope>
    <source>
        <strain evidence="2">DSM 40063</strain>
    </source>
</reference>
<gene>
    <name evidence="2" type="primary">neoY</name>
</gene>
<evidence type="ECO:0000313" key="2">
    <source>
        <dbReference type="EMBL" id="CAF33327.1"/>
    </source>
</evidence>
<dbReference type="EMBL" id="AJ629247">
    <property type="protein sequence ID" value="CAF33327.1"/>
    <property type="molecule type" value="Genomic_DNA"/>
</dbReference>
<proteinExistence type="predicted"/>
<feature type="compositionally biased region" description="Basic and acidic residues" evidence="1">
    <location>
        <begin position="45"/>
        <end position="57"/>
    </location>
</feature>
<accession>Q2MFH8</accession>
<evidence type="ECO:0000256" key="1">
    <source>
        <dbReference type="SAM" id="MobiDB-lite"/>
    </source>
</evidence>
<dbReference type="AlphaFoldDB" id="Q2MFH8"/>
<name>Q2MFH8_STRFR</name>
<feature type="region of interest" description="Disordered" evidence="1">
    <location>
        <begin position="40"/>
        <end position="73"/>
    </location>
</feature>
<organism evidence="2">
    <name type="scientific">Streptomyces fradiae</name>
    <name type="common">Streptomyces roseoflavus</name>
    <dbReference type="NCBI Taxonomy" id="1906"/>
    <lineage>
        <taxon>Bacteria</taxon>
        <taxon>Bacillati</taxon>
        <taxon>Actinomycetota</taxon>
        <taxon>Actinomycetes</taxon>
        <taxon>Kitasatosporales</taxon>
        <taxon>Streptomycetaceae</taxon>
        <taxon>Streptomyces</taxon>
    </lineage>
</organism>
<protein>
    <submittedName>
        <fullName evidence="2">Uncharacterized protein neoY</fullName>
    </submittedName>
</protein>
<sequence length="73" mass="7285">MYVRGEPSGGCWVRGMIRAVAGRGAGRRCRAGGAGRFGGVRRGRSAADRVAADRAADRGAGAGGERGGTPDPG</sequence>